<dbReference type="AlphaFoldDB" id="Q5FJC2"/>
<feature type="domain" description="Mub B2-like" evidence="2">
    <location>
        <begin position="765"/>
        <end position="878"/>
    </location>
</feature>
<feature type="region of interest" description="Disordered" evidence="1">
    <location>
        <begin position="857"/>
        <end position="1017"/>
    </location>
</feature>
<dbReference type="Pfam" id="PF17966">
    <property type="entry name" value="Muc_B2"/>
    <property type="match status" value="2"/>
</dbReference>
<sequence>MKLAYDDWRKNKEKNYPFAGYTVEIDSLSNAPLTNGGTYTINLGTETRLYNEPYWVITSRTIHYVKYGLTGSDSVASPDVIQEGHSNVTSSKNNPVVNNFNLEKDGHHYVSYETVQRSYNVASGIPDGMTDNKGNMNSIIIFDGQINPTITDWVTPDPDVTQTKSPGKNLSNKIPTNGESYNYLYRKFYHHNYYDKDGNFHQKTYLPNNEGEPITITYYHNQPVDLSFEDISKIDPQDLSGSNYSATNELTTKNDDSNQYNVYDASNGTKSLSQVISDIEAKGYKLVSITNDDDDSQTDLKGNSSIDLIYNKDGVWKSATGGDNADNLIHKRYTIKFVHDVKPTTKNTSVSRNIHYVADEGNSKYEVLKNPDTQTVNFERTAYIDQVTKQEVIKNADGTYSELPADFKPTWKAVGTDNFDKIQKDRFNKDEGKVPGVWEIERANYDDPEGTQLTDNFAPKVANVDAAKTYNDIYLVYKQKAQYNIHYIDVNGVEDKNTYTPTDGYELTDHLVPNVGEGKGIFIGDTPDATQKLWSPADYEKAGYVLVGLSDNAKGDLLGKQTLTKDVQDQYVYLKHAITPSTDKTPKEDVKAETVSQVRTISYRDAETGEKITDELKKYGITANVPDITQTIDYVRVPLYDAFKGMFLGFAAIQTDAKGFAKLDSNGKPEIKKDTNGQPIIATRDDKASWVPTGEHTDYPEQGSPDLTKYGYVKESSLEQKTNNKDGAQVDAKDGDPTQSGGHVDVYYFHEQEDITYVNPKFNIDQKDLEKTFKRTIIYRGTKDGHTYEDVNGSPDGTHKYVQTTTFTRKAIVDAVTKKVIKYTPWTSTKTTLVEVISKTPTEVGYDNVDIKSVSARTVDPDKDPEDLGTTVVTYTVNPTPTPEPNPGNGGNTSDGGNTPDGGSEQPNNPGNNNEVPGNPGGDNETPKETPTPKDDKTTPEKPDEHDDLKLKSPDEHNHTPKKEVNKTSNNTPRSERWNSNKSPKSENVNNVTGSNSAVKSTNSPETVKENTLPQTG</sequence>
<dbReference type="HOGENOM" id="CLU_296618_0_0_9"/>
<dbReference type="eggNOG" id="ENOG5030IKC">
    <property type="taxonomic scope" value="Bacteria"/>
</dbReference>
<dbReference type="InterPro" id="IPR041495">
    <property type="entry name" value="Mub_B2"/>
</dbReference>
<feature type="compositionally biased region" description="Basic and acidic residues" evidence="1">
    <location>
        <begin position="925"/>
        <end position="966"/>
    </location>
</feature>
<feature type="compositionally biased region" description="Low complexity" evidence="1">
    <location>
        <begin position="895"/>
        <end position="924"/>
    </location>
</feature>
<evidence type="ECO:0000313" key="4">
    <source>
        <dbReference type="Proteomes" id="UP000006381"/>
    </source>
</evidence>
<evidence type="ECO:0000259" key="2">
    <source>
        <dbReference type="Pfam" id="PF17966"/>
    </source>
</evidence>
<dbReference type="EMBL" id="CP000033">
    <property type="protein sequence ID" value="AAV43202.1"/>
    <property type="molecule type" value="Genomic_DNA"/>
</dbReference>
<dbReference type="KEGG" id="lac:LBA1377"/>
<dbReference type="Proteomes" id="UP000006381">
    <property type="component" value="Chromosome"/>
</dbReference>
<dbReference type="Gene3D" id="2.60.40.4300">
    <property type="match status" value="2"/>
</dbReference>
<dbReference type="OrthoDB" id="2324743at2"/>
<dbReference type="PATRIC" id="fig|272621.13.peg.1303"/>
<dbReference type="STRING" id="272621.LBA1377"/>
<evidence type="ECO:0000256" key="1">
    <source>
        <dbReference type="SAM" id="MobiDB-lite"/>
    </source>
</evidence>
<feature type="region of interest" description="Disordered" evidence="1">
    <location>
        <begin position="718"/>
        <end position="740"/>
    </location>
</feature>
<feature type="compositionally biased region" description="Polar residues" evidence="1">
    <location>
        <begin position="980"/>
        <end position="1017"/>
    </location>
</feature>
<reference evidence="3 4" key="1">
    <citation type="journal article" date="2005" name="Proc. Natl. Acad. Sci. U.S.A.">
        <title>Complete genome sequence of the probiotic lactic acid bacterium Lactobacillus acidophilus NCFM.</title>
        <authorList>
            <person name="Altermann E."/>
            <person name="Russell W.M."/>
            <person name="Azcarate-Peril M.A."/>
            <person name="Barrangou R."/>
            <person name="Buck B.L."/>
            <person name="McAuliffe O."/>
            <person name="Souther N."/>
            <person name="Dobson A."/>
            <person name="Duong T."/>
            <person name="Callanan M."/>
            <person name="Lick S."/>
            <person name="Hamrick A."/>
            <person name="Cano R."/>
            <person name="Klaenhammer T.R."/>
        </authorList>
    </citation>
    <scope>NUCLEOTIDE SEQUENCE [LARGE SCALE GENOMIC DNA]</scope>
    <source>
        <strain evidence="4">ATCC 700396 / NCK56 / N2 / NCFM</strain>
    </source>
</reference>
<protein>
    <submittedName>
        <fullName evidence="3">Putative mucus binding protein</fullName>
    </submittedName>
</protein>
<feature type="domain" description="Mub B2-like" evidence="2">
    <location>
        <begin position="342"/>
        <end position="395"/>
    </location>
</feature>
<dbReference type="RefSeq" id="WP_011254440.1">
    <property type="nucleotide sequence ID" value="NC_006814.3"/>
</dbReference>
<keyword evidence="4" id="KW-1185">Reference proteome</keyword>
<name>Q5FJC2_LACAC</name>
<proteinExistence type="predicted"/>
<organism evidence="4">
    <name type="scientific">Lactobacillus acidophilus (strain ATCC 700396 / NCK56 / N2 / NCFM)</name>
    <dbReference type="NCBI Taxonomy" id="272621"/>
    <lineage>
        <taxon>Bacteria</taxon>
        <taxon>Bacillati</taxon>
        <taxon>Bacillota</taxon>
        <taxon>Bacilli</taxon>
        <taxon>Lactobacillales</taxon>
        <taxon>Lactobacillaceae</taxon>
        <taxon>Lactobacillus</taxon>
    </lineage>
</organism>
<dbReference type="BioCyc" id="LACI272621:G1G49-1351-MONOMER"/>
<gene>
    <name evidence="3" type="ordered locus">LBA1377</name>
</gene>
<evidence type="ECO:0000313" key="3">
    <source>
        <dbReference type="EMBL" id="AAV43202.1"/>
    </source>
</evidence>
<feature type="compositionally biased region" description="Low complexity" evidence="1">
    <location>
        <begin position="869"/>
        <end position="879"/>
    </location>
</feature>
<accession>Q5FJC2</accession>